<comment type="caution">
    <text evidence="7">The sequence shown here is derived from an EMBL/GenBank/DDBJ whole genome shotgun (WGS) entry which is preliminary data.</text>
</comment>
<dbReference type="EMBL" id="BPLR01007851">
    <property type="protein sequence ID" value="GIY20209.1"/>
    <property type="molecule type" value="Genomic_DNA"/>
</dbReference>
<evidence type="ECO:0000313" key="7">
    <source>
        <dbReference type="EMBL" id="GIY20209.1"/>
    </source>
</evidence>
<protein>
    <submittedName>
        <fullName evidence="7">Solute carrier family 35 member G1</fullName>
    </submittedName>
</protein>
<feature type="transmembrane region" description="Helical" evidence="5">
    <location>
        <begin position="84"/>
        <end position="103"/>
    </location>
</feature>
<feature type="transmembrane region" description="Helical" evidence="5">
    <location>
        <begin position="110"/>
        <end position="130"/>
    </location>
</feature>
<keyword evidence="2 5" id="KW-0812">Transmembrane</keyword>
<dbReference type="GO" id="GO:0016020">
    <property type="term" value="C:membrane"/>
    <property type="evidence" value="ECO:0007669"/>
    <property type="project" value="UniProtKB-SubCell"/>
</dbReference>
<dbReference type="SUPFAM" id="SSF103481">
    <property type="entry name" value="Multidrug resistance efflux transporter EmrE"/>
    <property type="match status" value="1"/>
</dbReference>
<reference evidence="7 8" key="1">
    <citation type="submission" date="2021-06" db="EMBL/GenBank/DDBJ databases">
        <title>Caerostris extrusa draft genome.</title>
        <authorList>
            <person name="Kono N."/>
            <person name="Arakawa K."/>
        </authorList>
    </citation>
    <scope>NUCLEOTIDE SEQUENCE [LARGE SCALE GENOMIC DNA]</scope>
</reference>
<dbReference type="InterPro" id="IPR000620">
    <property type="entry name" value="EamA_dom"/>
</dbReference>
<evidence type="ECO:0000256" key="4">
    <source>
        <dbReference type="ARBA" id="ARBA00023136"/>
    </source>
</evidence>
<dbReference type="AlphaFoldDB" id="A0AAV4RE93"/>
<accession>A0AAV4RE93</accession>
<dbReference type="Pfam" id="PF00892">
    <property type="entry name" value="EamA"/>
    <property type="match status" value="1"/>
</dbReference>
<evidence type="ECO:0000313" key="8">
    <source>
        <dbReference type="Proteomes" id="UP001054945"/>
    </source>
</evidence>
<keyword evidence="3 5" id="KW-1133">Transmembrane helix</keyword>
<dbReference type="PANTHER" id="PTHR22911">
    <property type="entry name" value="ACYL-MALONYL CONDENSING ENZYME-RELATED"/>
    <property type="match status" value="1"/>
</dbReference>
<evidence type="ECO:0000256" key="2">
    <source>
        <dbReference type="ARBA" id="ARBA00022692"/>
    </source>
</evidence>
<evidence type="ECO:0000259" key="6">
    <source>
        <dbReference type="Pfam" id="PF00892"/>
    </source>
</evidence>
<keyword evidence="4 5" id="KW-0472">Membrane</keyword>
<gene>
    <name evidence="7" type="primary">SLC35G1_2</name>
    <name evidence="7" type="ORF">CEXT_316991</name>
</gene>
<evidence type="ECO:0000256" key="3">
    <source>
        <dbReference type="ARBA" id="ARBA00022989"/>
    </source>
</evidence>
<keyword evidence="8" id="KW-1185">Reference proteome</keyword>
<name>A0AAV4RE93_CAEEX</name>
<feature type="domain" description="EamA" evidence="6">
    <location>
        <begin position="1"/>
        <end position="125"/>
    </location>
</feature>
<dbReference type="Proteomes" id="UP001054945">
    <property type="component" value="Unassembled WGS sequence"/>
</dbReference>
<evidence type="ECO:0000256" key="5">
    <source>
        <dbReference type="SAM" id="Phobius"/>
    </source>
</evidence>
<comment type="subcellular location">
    <subcellularLocation>
        <location evidence="1">Membrane</location>
        <topology evidence="1">Multi-pass membrane protein</topology>
    </subcellularLocation>
</comment>
<proteinExistence type="predicted"/>
<evidence type="ECO:0000256" key="1">
    <source>
        <dbReference type="ARBA" id="ARBA00004141"/>
    </source>
</evidence>
<sequence>MLSATSYSLTTVFVKEMKNLDPGQLSFYRFIAMFAISMPDAIKCGENILGPKDLRLLHLLRSILGTTGNYLSYVAYHYLPLGDAATILATLPVSVTITAWIFLKEPCGIFQSFITVITVLAISITTKLPFF</sequence>
<organism evidence="7 8">
    <name type="scientific">Caerostris extrusa</name>
    <name type="common">Bark spider</name>
    <name type="synonym">Caerostris bankana</name>
    <dbReference type="NCBI Taxonomy" id="172846"/>
    <lineage>
        <taxon>Eukaryota</taxon>
        <taxon>Metazoa</taxon>
        <taxon>Ecdysozoa</taxon>
        <taxon>Arthropoda</taxon>
        <taxon>Chelicerata</taxon>
        <taxon>Arachnida</taxon>
        <taxon>Araneae</taxon>
        <taxon>Araneomorphae</taxon>
        <taxon>Entelegynae</taxon>
        <taxon>Araneoidea</taxon>
        <taxon>Araneidae</taxon>
        <taxon>Caerostris</taxon>
    </lineage>
</organism>
<dbReference type="InterPro" id="IPR037185">
    <property type="entry name" value="EmrE-like"/>
</dbReference>
<dbReference type="PANTHER" id="PTHR22911:SF6">
    <property type="entry name" value="SOLUTE CARRIER FAMILY 35 MEMBER G1"/>
    <property type="match status" value="1"/>
</dbReference>